<feature type="transmembrane region" description="Helical" evidence="1">
    <location>
        <begin position="169"/>
        <end position="188"/>
    </location>
</feature>
<keyword evidence="1" id="KW-0472">Membrane</keyword>
<dbReference type="AlphaFoldDB" id="A0A9Q2IQB9"/>
<evidence type="ECO:0000313" key="3">
    <source>
        <dbReference type="Proteomes" id="UP000661006"/>
    </source>
</evidence>
<evidence type="ECO:0000313" key="2">
    <source>
        <dbReference type="EMBL" id="MBF0870390.1"/>
    </source>
</evidence>
<accession>A0A9Q2IQB9</accession>
<dbReference type="Proteomes" id="UP000661006">
    <property type="component" value="Unassembled WGS sequence"/>
</dbReference>
<feature type="transmembrane region" description="Helical" evidence="1">
    <location>
        <begin position="29"/>
        <end position="48"/>
    </location>
</feature>
<evidence type="ECO:0000256" key="1">
    <source>
        <dbReference type="SAM" id="Phobius"/>
    </source>
</evidence>
<reference evidence="2" key="2">
    <citation type="submission" date="2020-11" db="EMBL/GenBank/DDBJ databases">
        <title>Description of novel Gluconobacter species.</title>
        <authorList>
            <person name="Cleenwerck I."/>
            <person name="Cnockaert M."/>
            <person name="Borremans W."/>
            <person name="Wieme A.D."/>
            <person name="De Vuyst L."/>
            <person name="Vandamme P."/>
        </authorList>
    </citation>
    <scope>NUCLEOTIDE SEQUENCE</scope>
    <source>
        <strain evidence="2">R71697</strain>
    </source>
</reference>
<protein>
    <submittedName>
        <fullName evidence="2">Uncharacterized protein</fullName>
    </submittedName>
</protein>
<reference evidence="2" key="1">
    <citation type="submission" date="2020-04" db="EMBL/GenBank/DDBJ databases">
        <authorList>
            <person name="Sombolestani A."/>
        </authorList>
    </citation>
    <scope>NUCLEOTIDE SEQUENCE</scope>
    <source>
        <strain evidence="2">R71697</strain>
    </source>
</reference>
<proteinExistence type="predicted"/>
<gene>
    <name evidence="2" type="ORF">HKD32_05880</name>
</gene>
<sequence>MTTFTVPDHGACHTLSGTMESLVMTRQKNWKALFTDAAGLAFAAIWATRGATAAHLPKPIMVASLAVISLMLLAGFAYRDLIQCRPEGVKDAALLRRVKIMRIVAITVMITAVRSAHHAELLYPLLGCIIGLSYIPMGRAMQEPVHIIVGGVIVGISALSFLLPEPLHLEVAGFGTALAIWVGSVLRLRNSGTFSVPSRNALPS</sequence>
<comment type="caution">
    <text evidence="2">The sequence shown here is derived from an EMBL/GenBank/DDBJ whole genome shotgun (WGS) entry which is preliminary data.</text>
</comment>
<feature type="transmembrane region" description="Helical" evidence="1">
    <location>
        <begin position="99"/>
        <end position="115"/>
    </location>
</feature>
<feature type="transmembrane region" description="Helical" evidence="1">
    <location>
        <begin position="145"/>
        <end position="163"/>
    </location>
</feature>
<keyword evidence="1" id="KW-0812">Transmembrane</keyword>
<dbReference type="GeneID" id="81474218"/>
<dbReference type="RefSeq" id="WP_194257682.1">
    <property type="nucleotide sequence ID" value="NZ_JABCQN010000002.1"/>
</dbReference>
<feature type="transmembrane region" description="Helical" evidence="1">
    <location>
        <begin position="121"/>
        <end position="138"/>
    </location>
</feature>
<feature type="transmembrane region" description="Helical" evidence="1">
    <location>
        <begin position="60"/>
        <end position="78"/>
    </location>
</feature>
<keyword evidence="1" id="KW-1133">Transmembrane helix</keyword>
<organism evidence="2 3">
    <name type="scientific">Gluconobacter japonicus</name>
    <dbReference type="NCBI Taxonomy" id="376620"/>
    <lineage>
        <taxon>Bacteria</taxon>
        <taxon>Pseudomonadati</taxon>
        <taxon>Pseudomonadota</taxon>
        <taxon>Alphaproteobacteria</taxon>
        <taxon>Acetobacterales</taxon>
        <taxon>Acetobacteraceae</taxon>
        <taxon>Gluconobacter</taxon>
    </lineage>
</organism>
<dbReference type="EMBL" id="JABCQN010000002">
    <property type="protein sequence ID" value="MBF0870390.1"/>
    <property type="molecule type" value="Genomic_DNA"/>
</dbReference>
<name>A0A9Q2IQB9_GLUJA</name>